<sequence length="203" mass="22416">ASPSSAFPSTSPASQDGYGAAGPGAVEPRKDPEGGEPQHSDGTGPRCGAGLPKKLKCIKASICNCLLRGSGIKTSKHHLRQRRSQSRFLLGQKRLQRKLQLTLSKEIQQSPQGMQNATDSRKWKRSHCSVHRTDLYSNNKQLLRSRVSNPVIQTKEKQIHENLTGNNENETNSWTVMQMNKHNTSGTIKETDDIDDIFALMGV</sequence>
<accession>A0ABI7XIX2</accession>
<evidence type="ECO:0000313" key="2">
    <source>
        <dbReference type="Ensembl" id="ENSFCTP00005022502.1"/>
    </source>
</evidence>
<feature type="compositionally biased region" description="Basic and acidic residues" evidence="1">
    <location>
        <begin position="27"/>
        <end position="39"/>
    </location>
</feature>
<keyword evidence="3" id="KW-1185">Reference proteome</keyword>
<dbReference type="GeneTree" id="ENSGT00390000007644"/>
<reference evidence="2 3" key="1">
    <citation type="submission" date="2021-02" db="EMBL/GenBank/DDBJ databases">
        <title>Safari Cat Assemblies.</title>
        <authorList>
            <person name="Bredemeyer K.R."/>
            <person name="Murphy W.J."/>
        </authorList>
    </citation>
    <scope>NUCLEOTIDE SEQUENCE [LARGE SCALE GENOMIC DNA]</scope>
</reference>
<dbReference type="PANTHER" id="PTHR34761">
    <property type="entry name" value="NUCLEOLUS AND NEURAL PROGENITOR PROTEIN"/>
    <property type="match status" value="1"/>
</dbReference>
<organism evidence="2 3">
    <name type="scientific">Felis catus</name>
    <name type="common">Cat</name>
    <name type="synonym">Felis silvestris catus</name>
    <dbReference type="NCBI Taxonomy" id="9685"/>
    <lineage>
        <taxon>Eukaryota</taxon>
        <taxon>Metazoa</taxon>
        <taxon>Chordata</taxon>
        <taxon>Craniata</taxon>
        <taxon>Vertebrata</taxon>
        <taxon>Euteleostomi</taxon>
        <taxon>Mammalia</taxon>
        <taxon>Eutheria</taxon>
        <taxon>Laurasiatheria</taxon>
        <taxon>Carnivora</taxon>
        <taxon>Feliformia</taxon>
        <taxon>Felidae</taxon>
        <taxon>Felinae</taxon>
        <taxon>Felis</taxon>
    </lineage>
</organism>
<reference evidence="2" key="3">
    <citation type="submission" date="2025-09" db="UniProtKB">
        <authorList>
            <consortium name="Ensembl"/>
        </authorList>
    </citation>
    <scope>IDENTIFICATION</scope>
    <source>
        <strain evidence="2">breed Abyssinian</strain>
    </source>
</reference>
<dbReference type="Ensembl" id="ENSFCTT00005033369.1">
    <property type="protein sequence ID" value="ENSFCTP00005022502.1"/>
    <property type="gene ID" value="ENSFCTG00005011803.1"/>
</dbReference>
<gene>
    <name evidence="2" type="primary">NEPRO</name>
</gene>
<feature type="compositionally biased region" description="Low complexity" evidence="1">
    <location>
        <begin position="1"/>
        <end position="14"/>
    </location>
</feature>
<feature type="region of interest" description="Disordered" evidence="1">
    <location>
        <begin position="1"/>
        <end position="47"/>
    </location>
</feature>
<evidence type="ECO:0000313" key="3">
    <source>
        <dbReference type="Proteomes" id="UP000823872"/>
    </source>
</evidence>
<dbReference type="InterPro" id="IPR052835">
    <property type="entry name" value="Nepro"/>
</dbReference>
<dbReference type="Proteomes" id="UP000823872">
    <property type="component" value="Chromosome C2"/>
</dbReference>
<name>A0ABI7XIX2_FELCA</name>
<evidence type="ECO:0000256" key="1">
    <source>
        <dbReference type="SAM" id="MobiDB-lite"/>
    </source>
</evidence>
<dbReference type="PANTHER" id="PTHR34761:SF1">
    <property type="entry name" value="NUCLEOLUS AND NEURAL PROGENITOR PROTEIN"/>
    <property type="match status" value="1"/>
</dbReference>
<proteinExistence type="predicted"/>
<protein>
    <submittedName>
        <fullName evidence="2">Uncharacterized protein</fullName>
    </submittedName>
</protein>
<reference evidence="2" key="2">
    <citation type="submission" date="2025-08" db="UniProtKB">
        <authorList>
            <consortium name="Ensembl"/>
        </authorList>
    </citation>
    <scope>IDENTIFICATION</scope>
    <source>
        <strain evidence="2">breed Abyssinian</strain>
    </source>
</reference>